<reference evidence="11 12" key="1">
    <citation type="submission" date="2019-06" db="EMBL/GenBank/DDBJ databases">
        <title>A chromosomal-level reference genome of Carpinus fangiana (Coryloideae, Betulaceae).</title>
        <authorList>
            <person name="Yang X."/>
            <person name="Wang Z."/>
            <person name="Zhang L."/>
            <person name="Hao G."/>
            <person name="Liu J."/>
            <person name="Yang Y."/>
        </authorList>
    </citation>
    <scope>NUCLEOTIDE SEQUENCE [LARGE SCALE GENOMIC DNA]</scope>
    <source>
        <strain evidence="11">Cfa_2016G</strain>
        <tissue evidence="11">Leaf</tissue>
    </source>
</reference>
<keyword evidence="6" id="KW-0833">Ubl conjugation pathway</keyword>
<dbReference type="OrthoDB" id="8062037at2759"/>
<dbReference type="AlphaFoldDB" id="A0A5N6R663"/>
<dbReference type="SUPFAM" id="SSF57850">
    <property type="entry name" value="RING/U-box"/>
    <property type="match status" value="1"/>
</dbReference>
<feature type="compositionally biased region" description="Low complexity" evidence="9">
    <location>
        <begin position="250"/>
        <end position="262"/>
    </location>
</feature>
<dbReference type="PROSITE" id="PS50089">
    <property type="entry name" value="ZF_RING_2"/>
    <property type="match status" value="1"/>
</dbReference>
<evidence type="ECO:0000256" key="7">
    <source>
        <dbReference type="ARBA" id="ARBA00022833"/>
    </source>
</evidence>
<protein>
    <recommendedName>
        <fullName evidence="2">RING-type E3 ubiquitin transferase</fullName>
        <ecNumber evidence="2">2.3.2.27</ecNumber>
    </recommendedName>
</protein>
<evidence type="ECO:0000256" key="6">
    <source>
        <dbReference type="ARBA" id="ARBA00022786"/>
    </source>
</evidence>
<name>A0A5N6R663_9ROSI</name>
<dbReference type="EC" id="2.3.2.27" evidence="2"/>
<evidence type="ECO:0000256" key="3">
    <source>
        <dbReference type="ARBA" id="ARBA00022679"/>
    </source>
</evidence>
<evidence type="ECO:0000256" key="9">
    <source>
        <dbReference type="SAM" id="MobiDB-lite"/>
    </source>
</evidence>
<sequence length="459" mass="49323">MDEYSGKRAVDGIVVPRKGSGLVLRDNANNRDHNAQFCNRTGCSGRLSSTRGAQNGCSEKAKSSRPLVRSSSSGKEIIGSSSRTCSAVSKGRKPITEPQKKLSSKLESDSSETSSVQDEPEVSELTAPPGKFQRGSETAESRSFTVMEAGSSSVASDTRSRRNLHPGAGLRNQDTVVASPVSMGSTSAGASRYGLRNLRCNSISDVVPSGCPSLDSSLSKRKDMVKKRNSEGESSSTARGKKMNGSSLEGRNSNSSNGISISDSRRARNLPVHRDTGIASVRTRRSVNDHTRGRLSNQGNGNSLPPNESPIAIPQMLRPINVNGPSSSHHLSSETPLSRATSYSRPGSRSERLHGLMPADPAEVGRTQSLPNPDSIRRYNIDGIAERSIYEPAAPEDAAVGCSEHKDDVKCSICQEEYVVGDELGRLQCKHRYHVDCIQEWLRLKNWCPICKASAASSP</sequence>
<keyword evidence="12" id="KW-1185">Reference proteome</keyword>
<evidence type="ECO:0000256" key="2">
    <source>
        <dbReference type="ARBA" id="ARBA00012483"/>
    </source>
</evidence>
<feature type="compositionally biased region" description="Polar residues" evidence="9">
    <location>
        <begin position="294"/>
        <end position="306"/>
    </location>
</feature>
<dbReference type="SMART" id="SM00184">
    <property type="entry name" value="RING"/>
    <property type="match status" value="1"/>
</dbReference>
<proteinExistence type="predicted"/>
<dbReference type="GO" id="GO:0008270">
    <property type="term" value="F:zinc ion binding"/>
    <property type="evidence" value="ECO:0007669"/>
    <property type="project" value="UniProtKB-KW"/>
</dbReference>
<dbReference type="Pfam" id="PF13639">
    <property type="entry name" value="zf-RING_2"/>
    <property type="match status" value="1"/>
</dbReference>
<evidence type="ECO:0000256" key="8">
    <source>
        <dbReference type="PROSITE-ProRule" id="PRU00175"/>
    </source>
</evidence>
<keyword evidence="3" id="KW-0808">Transferase</keyword>
<dbReference type="GO" id="GO:0061630">
    <property type="term" value="F:ubiquitin protein ligase activity"/>
    <property type="evidence" value="ECO:0007669"/>
    <property type="project" value="UniProtKB-EC"/>
</dbReference>
<dbReference type="Gene3D" id="3.30.40.10">
    <property type="entry name" value="Zinc/RING finger domain, C3HC4 (zinc finger)"/>
    <property type="match status" value="1"/>
</dbReference>
<dbReference type="InterPro" id="IPR045191">
    <property type="entry name" value="MBR1/2-like"/>
</dbReference>
<accession>A0A5N6R663</accession>
<keyword evidence="5 8" id="KW-0863">Zinc-finger</keyword>
<feature type="compositionally biased region" description="Basic and acidic residues" evidence="9">
    <location>
        <begin position="94"/>
        <end position="108"/>
    </location>
</feature>
<gene>
    <name evidence="11" type="ORF">FH972_013268</name>
</gene>
<organism evidence="11 12">
    <name type="scientific">Carpinus fangiana</name>
    <dbReference type="NCBI Taxonomy" id="176857"/>
    <lineage>
        <taxon>Eukaryota</taxon>
        <taxon>Viridiplantae</taxon>
        <taxon>Streptophyta</taxon>
        <taxon>Embryophyta</taxon>
        <taxon>Tracheophyta</taxon>
        <taxon>Spermatophyta</taxon>
        <taxon>Magnoliopsida</taxon>
        <taxon>eudicotyledons</taxon>
        <taxon>Gunneridae</taxon>
        <taxon>Pentapetalae</taxon>
        <taxon>rosids</taxon>
        <taxon>fabids</taxon>
        <taxon>Fagales</taxon>
        <taxon>Betulaceae</taxon>
        <taxon>Carpinus</taxon>
    </lineage>
</organism>
<feature type="compositionally biased region" description="Polar residues" evidence="9">
    <location>
        <begin position="36"/>
        <end position="57"/>
    </location>
</feature>
<evidence type="ECO:0000256" key="4">
    <source>
        <dbReference type="ARBA" id="ARBA00022723"/>
    </source>
</evidence>
<dbReference type="PANTHER" id="PTHR22937:SF136">
    <property type="entry name" value="RING-TYPE E3 UBIQUITIN TRANSFERASE"/>
    <property type="match status" value="1"/>
</dbReference>
<dbReference type="Proteomes" id="UP000327013">
    <property type="component" value="Chromosome 5"/>
</dbReference>
<feature type="region of interest" description="Disordered" evidence="9">
    <location>
        <begin position="25"/>
        <end position="175"/>
    </location>
</feature>
<evidence type="ECO:0000256" key="5">
    <source>
        <dbReference type="ARBA" id="ARBA00022771"/>
    </source>
</evidence>
<feature type="compositionally biased region" description="Polar residues" evidence="9">
    <location>
        <begin position="135"/>
        <end position="157"/>
    </location>
</feature>
<feature type="compositionally biased region" description="Polar residues" evidence="9">
    <location>
        <begin position="232"/>
        <end position="249"/>
    </location>
</feature>
<feature type="compositionally biased region" description="Basic and acidic residues" evidence="9">
    <location>
        <begin position="218"/>
        <end position="231"/>
    </location>
</feature>
<dbReference type="InterPro" id="IPR001841">
    <property type="entry name" value="Znf_RING"/>
</dbReference>
<feature type="compositionally biased region" description="Low complexity" evidence="9">
    <location>
        <begin position="64"/>
        <end position="82"/>
    </location>
</feature>
<keyword evidence="4" id="KW-0479">Metal-binding</keyword>
<comment type="catalytic activity">
    <reaction evidence="1">
        <text>S-ubiquitinyl-[E2 ubiquitin-conjugating enzyme]-L-cysteine + [acceptor protein]-L-lysine = [E2 ubiquitin-conjugating enzyme]-L-cysteine + N(6)-ubiquitinyl-[acceptor protein]-L-lysine.</text>
        <dbReference type="EC" id="2.3.2.27"/>
    </reaction>
</comment>
<feature type="compositionally biased region" description="Polar residues" evidence="9">
    <location>
        <begin position="323"/>
        <end position="347"/>
    </location>
</feature>
<keyword evidence="7" id="KW-0862">Zinc</keyword>
<feature type="domain" description="RING-type" evidence="10">
    <location>
        <begin position="411"/>
        <end position="452"/>
    </location>
</feature>
<dbReference type="InterPro" id="IPR013083">
    <property type="entry name" value="Znf_RING/FYVE/PHD"/>
</dbReference>
<evidence type="ECO:0000313" key="12">
    <source>
        <dbReference type="Proteomes" id="UP000327013"/>
    </source>
</evidence>
<dbReference type="EMBL" id="CM017325">
    <property type="protein sequence ID" value="KAE8056499.1"/>
    <property type="molecule type" value="Genomic_DNA"/>
</dbReference>
<evidence type="ECO:0000256" key="1">
    <source>
        <dbReference type="ARBA" id="ARBA00000900"/>
    </source>
</evidence>
<evidence type="ECO:0000259" key="10">
    <source>
        <dbReference type="PROSITE" id="PS50089"/>
    </source>
</evidence>
<feature type="region of interest" description="Disordered" evidence="9">
    <location>
        <begin position="204"/>
        <end position="376"/>
    </location>
</feature>
<evidence type="ECO:0000313" key="11">
    <source>
        <dbReference type="EMBL" id="KAE8056499.1"/>
    </source>
</evidence>
<dbReference type="PANTHER" id="PTHR22937">
    <property type="entry name" value="E3 UBIQUITIN-PROTEIN LIGASE RNF165"/>
    <property type="match status" value="1"/>
</dbReference>